<evidence type="ECO:0000313" key="3">
    <source>
        <dbReference type="Proteomes" id="UP001519272"/>
    </source>
</evidence>
<dbReference type="Proteomes" id="UP001519272">
    <property type="component" value="Unassembled WGS sequence"/>
</dbReference>
<keyword evidence="1" id="KW-0472">Membrane</keyword>
<organism evidence="2 3">
    <name type="scientific">Paenibacillus turicensis</name>
    <dbReference type="NCBI Taxonomy" id="160487"/>
    <lineage>
        <taxon>Bacteria</taxon>
        <taxon>Bacillati</taxon>
        <taxon>Bacillota</taxon>
        <taxon>Bacilli</taxon>
        <taxon>Bacillales</taxon>
        <taxon>Paenibacillaceae</taxon>
        <taxon>Paenibacillus</taxon>
    </lineage>
</organism>
<sequence>MSQENQEVQVNAEVEQKTKRSKGWVWGAAIGTVVGSVTALLLAPKAGKEVRKDIAVGARKAGEKTTEVAHKVGEQTVQIAGKVKNTADGLVQDFQNWRSGKEEEAPVVTVSSDSTEAAQPVMLGIADEAAPTIEDVVVVESVEETKEEK</sequence>
<dbReference type="PANTHER" id="PTHR35792">
    <property type="entry name" value="GENERAL STRESS PROTEIN"/>
    <property type="match status" value="1"/>
</dbReference>
<keyword evidence="1" id="KW-0812">Transmembrane</keyword>
<evidence type="ECO:0000313" key="2">
    <source>
        <dbReference type="EMBL" id="MBP1905968.1"/>
    </source>
</evidence>
<feature type="transmembrane region" description="Helical" evidence="1">
    <location>
        <begin position="24"/>
        <end position="43"/>
    </location>
</feature>
<dbReference type="InterPro" id="IPR052928">
    <property type="entry name" value="Desiccation-related_membrane"/>
</dbReference>
<proteinExistence type="predicted"/>
<dbReference type="EMBL" id="JAGGKG010000011">
    <property type="protein sequence ID" value="MBP1905968.1"/>
    <property type="molecule type" value="Genomic_DNA"/>
</dbReference>
<dbReference type="InterPro" id="IPR024623">
    <property type="entry name" value="YtxH"/>
</dbReference>
<keyword evidence="3" id="KW-1185">Reference proteome</keyword>
<evidence type="ECO:0000256" key="1">
    <source>
        <dbReference type="SAM" id="Phobius"/>
    </source>
</evidence>
<accession>A0ABS4FUE5</accession>
<dbReference type="Pfam" id="PF12732">
    <property type="entry name" value="YtxH"/>
    <property type="match status" value="1"/>
</dbReference>
<keyword evidence="1" id="KW-1133">Transmembrane helix</keyword>
<reference evidence="2 3" key="1">
    <citation type="submission" date="2021-03" db="EMBL/GenBank/DDBJ databases">
        <title>Genomic Encyclopedia of Type Strains, Phase IV (KMG-IV): sequencing the most valuable type-strain genomes for metagenomic binning, comparative biology and taxonomic classification.</title>
        <authorList>
            <person name="Goeker M."/>
        </authorList>
    </citation>
    <scope>NUCLEOTIDE SEQUENCE [LARGE SCALE GENOMIC DNA]</scope>
    <source>
        <strain evidence="2 3">DSM 14349</strain>
    </source>
</reference>
<comment type="caution">
    <text evidence="2">The sequence shown here is derived from an EMBL/GenBank/DDBJ whole genome shotgun (WGS) entry which is preliminary data.</text>
</comment>
<gene>
    <name evidence="2" type="ORF">J2Z32_002616</name>
</gene>
<dbReference type="PANTHER" id="PTHR35792:SF2">
    <property type="entry name" value="GENERAL STRESS PROTEIN"/>
    <property type="match status" value="1"/>
</dbReference>
<name>A0ABS4FUE5_9BACL</name>
<dbReference type="RefSeq" id="WP_210089569.1">
    <property type="nucleotide sequence ID" value="NZ_JAGGKG010000011.1"/>
</dbReference>
<protein>
    <submittedName>
        <fullName evidence="2">Gas vesicle protein</fullName>
    </submittedName>
</protein>